<dbReference type="SUPFAM" id="SSF101447">
    <property type="entry name" value="Formin homology 2 domain (FH2 domain)"/>
    <property type="match status" value="1"/>
</dbReference>
<dbReference type="Proteomes" id="UP001642464">
    <property type="component" value="Unassembled WGS sequence"/>
</dbReference>
<evidence type="ECO:0000313" key="4">
    <source>
        <dbReference type="EMBL" id="CAK9051816.1"/>
    </source>
</evidence>
<feature type="region of interest" description="Disordered" evidence="2">
    <location>
        <begin position="1"/>
        <end position="32"/>
    </location>
</feature>
<reference evidence="4 5" key="1">
    <citation type="submission" date="2024-02" db="EMBL/GenBank/DDBJ databases">
        <authorList>
            <person name="Chen Y."/>
            <person name="Shah S."/>
            <person name="Dougan E. K."/>
            <person name="Thang M."/>
            <person name="Chan C."/>
        </authorList>
    </citation>
    <scope>NUCLEOTIDE SEQUENCE [LARGE SCALE GENOMIC DNA]</scope>
</reference>
<dbReference type="PANTHER" id="PTHR23213:SF368">
    <property type="entry name" value="HISTONE H3-K79 METHYLTRANSFERASE"/>
    <property type="match status" value="1"/>
</dbReference>
<feature type="compositionally biased region" description="Polar residues" evidence="2">
    <location>
        <begin position="708"/>
        <end position="724"/>
    </location>
</feature>
<evidence type="ECO:0000256" key="1">
    <source>
        <dbReference type="ARBA" id="ARBA00025793"/>
    </source>
</evidence>
<comment type="similarity">
    <text evidence="1">Belongs to the formin-like family. Class-I subfamily.</text>
</comment>
<organism evidence="4 5">
    <name type="scientific">Durusdinium trenchii</name>
    <dbReference type="NCBI Taxonomy" id="1381693"/>
    <lineage>
        <taxon>Eukaryota</taxon>
        <taxon>Sar</taxon>
        <taxon>Alveolata</taxon>
        <taxon>Dinophyceae</taxon>
        <taxon>Suessiales</taxon>
        <taxon>Symbiodiniaceae</taxon>
        <taxon>Durusdinium</taxon>
    </lineage>
</organism>
<keyword evidence="5" id="KW-1185">Reference proteome</keyword>
<feature type="region of interest" description="Disordered" evidence="2">
    <location>
        <begin position="706"/>
        <end position="744"/>
    </location>
</feature>
<gene>
    <name evidence="4" type="ORF">SCF082_LOCUS28413</name>
</gene>
<dbReference type="PANTHER" id="PTHR23213">
    <property type="entry name" value="FORMIN-RELATED"/>
    <property type="match status" value="1"/>
</dbReference>
<dbReference type="SMART" id="SM00498">
    <property type="entry name" value="FH2"/>
    <property type="match status" value="1"/>
</dbReference>
<sequence>MLTFQALPSRKKKTRATPSGVQEATAAERGGGLFPPAAAERLLALMCTGGSRSAARDQAALIVKVTHQMMLAEQSGSARDFHCRPTTPVERRGSGYRELVHAHRVECSRHPRVLQQHRSFWAAAVLGQLSLAVALRGTAVLCHVELEQLRSVVSSEEIEVVGLVPDQLGSLLEDLPSCLRLILSWAERLPQPLAAMAAAQQAKAPRKLVLLELLIATECARSHAGDTGCLGSQVQKSRCGKWAVVLVHLAAPLPPAPPESVWSGLTAPVSFDTQLLQRRFALADVARCGTGRSVPGAKGHAGQGDPEPRKKLRVLDDRTSQLLAISFNKLPPAEQLTRVLDTLEAFPEGLSPEALMALQSAFVEQREAVEQLRQLQVNEADLTQLDLPERYLWVLGHYPLAAAKIAAGALLVGLAHELPELRTACERVQTAGQRLRSSTLVKTCISTCLAVGNVMNRGTARDGARAVILPDGLLKLDELKGAQGGDGSSQFSLLDFVSEAIVMEAALLRGKEAQMELHQEALHLRDTLHAARGVCLSEAGANCEKISQAAKAALEALQAQMPLAAGAMMPEPREDLQRLALRVKKIGLDAKETSEQVAKTKRELKQEMEWFSAKANLSSGDWWSSWVQFLELLAQAILRIKLPAILPLEPVTLLEPVPSAPRALQDLTNCADAELQRPNSKVEKEIIPSMQLDDDERIEVLLARMAPSSGQLQTPPSAAPQSVPQRHMQQRCPTRVPLLSRPGA</sequence>
<evidence type="ECO:0000313" key="5">
    <source>
        <dbReference type="Proteomes" id="UP001642464"/>
    </source>
</evidence>
<protein>
    <submittedName>
        <fullName evidence="4">Formin-like protein 8 (OsFH8)</fullName>
    </submittedName>
</protein>
<dbReference type="InterPro" id="IPR027643">
    <property type="entry name" value="Formin-like_plant"/>
</dbReference>
<dbReference type="Gene3D" id="3.40.50.12780">
    <property type="entry name" value="N-terminal domain of ligase-like"/>
    <property type="match status" value="1"/>
</dbReference>
<dbReference type="SUPFAM" id="SSF56801">
    <property type="entry name" value="Acetyl-CoA synthetase-like"/>
    <property type="match status" value="1"/>
</dbReference>
<dbReference type="Pfam" id="PF02181">
    <property type="entry name" value="FH2"/>
    <property type="match status" value="1"/>
</dbReference>
<dbReference type="InterPro" id="IPR042099">
    <property type="entry name" value="ANL_N_sf"/>
</dbReference>
<dbReference type="EMBL" id="CAXAMM010022336">
    <property type="protein sequence ID" value="CAK9051816.1"/>
    <property type="molecule type" value="Genomic_DNA"/>
</dbReference>
<dbReference type="Gene3D" id="1.20.58.2220">
    <property type="entry name" value="Formin, FH2 domain"/>
    <property type="match status" value="1"/>
</dbReference>
<dbReference type="InterPro" id="IPR015425">
    <property type="entry name" value="FH2_Formin"/>
</dbReference>
<feature type="domain" description="FH2" evidence="3">
    <location>
        <begin position="243"/>
        <end position="645"/>
    </location>
</feature>
<evidence type="ECO:0000256" key="2">
    <source>
        <dbReference type="SAM" id="MobiDB-lite"/>
    </source>
</evidence>
<proteinExistence type="inferred from homology"/>
<evidence type="ECO:0000259" key="3">
    <source>
        <dbReference type="SMART" id="SM00498"/>
    </source>
</evidence>
<name>A0ABP0MKV0_9DINO</name>
<dbReference type="InterPro" id="IPR042201">
    <property type="entry name" value="FH2_Formin_sf"/>
</dbReference>
<accession>A0ABP0MKV0</accession>
<comment type="caution">
    <text evidence="4">The sequence shown here is derived from an EMBL/GenBank/DDBJ whole genome shotgun (WGS) entry which is preliminary data.</text>
</comment>